<name>K2MW88_TRYCR</name>
<evidence type="ECO:0000313" key="2">
    <source>
        <dbReference type="Proteomes" id="UP000007350"/>
    </source>
</evidence>
<reference evidence="1 2" key="1">
    <citation type="journal article" date="2012" name="BMC Genomics">
        <title>Comparative genomic analysis of human infective Trypanosoma cruzi lineages with the bat-restricted subspecies T. cruzi marinkellei.</title>
        <authorList>
            <person name="Franzen O."/>
            <person name="Talavera-Lopez C."/>
            <person name="Ochaya S."/>
            <person name="Butler C.E."/>
            <person name="Messenger L.A."/>
            <person name="Lewis M.D."/>
            <person name="Llewellyn M.S."/>
            <person name="Marinkelle C.J."/>
            <person name="Tyler K.M."/>
            <person name="Miles M.A."/>
            <person name="Andersson B."/>
        </authorList>
    </citation>
    <scope>NUCLEOTIDE SEQUENCE [LARGE SCALE GENOMIC DNA]</scope>
    <source>
        <strain evidence="1 2">B7</strain>
    </source>
</reference>
<evidence type="ECO:0000313" key="1">
    <source>
        <dbReference type="EMBL" id="EKF29989.1"/>
    </source>
</evidence>
<gene>
    <name evidence="1" type="ORF">MOQ_006203</name>
</gene>
<accession>K2MW88</accession>
<dbReference type="Proteomes" id="UP000007350">
    <property type="component" value="Unassembled WGS sequence"/>
</dbReference>
<protein>
    <recommendedName>
        <fullName evidence="3">Reverse transcriptase domain-containing protein</fullName>
    </recommendedName>
</protein>
<comment type="caution">
    <text evidence="1">The sequence shown here is derived from an EMBL/GenBank/DDBJ whole genome shotgun (WGS) entry which is preliminary data.</text>
</comment>
<dbReference type="OrthoDB" id="278614at2759"/>
<dbReference type="EMBL" id="AHKC01012504">
    <property type="protein sequence ID" value="EKF29989.1"/>
    <property type="molecule type" value="Genomic_DNA"/>
</dbReference>
<organism evidence="1 2">
    <name type="scientific">Trypanosoma cruzi marinkellei</name>
    <dbReference type="NCBI Taxonomy" id="85056"/>
    <lineage>
        <taxon>Eukaryota</taxon>
        <taxon>Discoba</taxon>
        <taxon>Euglenozoa</taxon>
        <taxon>Kinetoplastea</taxon>
        <taxon>Metakinetoplastina</taxon>
        <taxon>Trypanosomatida</taxon>
        <taxon>Trypanosomatidae</taxon>
        <taxon>Trypanosoma</taxon>
        <taxon>Schizotrypanum</taxon>
    </lineage>
</organism>
<evidence type="ECO:0008006" key="3">
    <source>
        <dbReference type="Google" id="ProtNLM"/>
    </source>
</evidence>
<dbReference type="PANTHER" id="PTHR19446">
    <property type="entry name" value="REVERSE TRANSCRIPTASES"/>
    <property type="match status" value="1"/>
</dbReference>
<proteinExistence type="predicted"/>
<sequence length="407" mass="46770">MHKDGPRLWDDTLMEAERIATDSKARYLQLPTPDREADMQRTRSQFFSLLRERLRNTYLRRISKLNPGEPLAWKYISGRKKGTITISRIGVYGYGHNNYRAARRAADALNRRFLPPHKAVRFSKGIKRQNTELSIIPLSTFRPQNNNEPAATSCLVAHSYSPLDAPFNRTEPLAALRSTPYGKAPGPDEVDSEALRHISSKGLRFLLRCVNYSWTTGTIPAEWRRATIVPLLKPGKSPELLESYRSISLTSIVSKVAEKMVLKRLLWVWTPHPHQYAYRSVRTTTMQRAHLIHEVEHNRNDYFQVNLPNKSGIGNQLHYRPHRTLLALVDFSKALHSMDHRVLSRLLANIPGRIVEGGFETFYVVGTRRHELATDTVIGVPCCEEFLRGPYWDHICSLFTYTHFSIC</sequence>
<keyword evidence="2" id="KW-1185">Reference proteome</keyword>
<dbReference type="AlphaFoldDB" id="K2MW88"/>